<dbReference type="AlphaFoldDB" id="A0A1B6D350"/>
<reference evidence="1" key="1">
    <citation type="submission" date="2015-12" db="EMBL/GenBank/DDBJ databases">
        <title>De novo transcriptome assembly of four potential Pierce s Disease insect vectors from Arizona vineyards.</title>
        <authorList>
            <person name="Tassone E.E."/>
        </authorList>
    </citation>
    <scope>NUCLEOTIDE SEQUENCE</scope>
</reference>
<proteinExistence type="predicted"/>
<name>A0A1B6D350_9HEMI</name>
<sequence length="199" mass="23139">MDYITFLNPDISVTEVINNSSQHEDNIYIPLSPTQEELSLLIDATSPRHNQLAAVLKLSKSDLPQIRVSPNSRLRSLKYYNFHLNDEESDSKTEQNFLEEPRINFFRTATHLNGTLEDLTVQTCDMLCEMILLKQDLEELESHTDILLLETKQLREELQDLCYLDDLIHLMNGQLDRITIKQWPFSIAHDNKSELNLII</sequence>
<organism evidence="1">
    <name type="scientific">Clastoptera arizonana</name>
    <name type="common">Arizona spittle bug</name>
    <dbReference type="NCBI Taxonomy" id="38151"/>
    <lineage>
        <taxon>Eukaryota</taxon>
        <taxon>Metazoa</taxon>
        <taxon>Ecdysozoa</taxon>
        <taxon>Arthropoda</taxon>
        <taxon>Hexapoda</taxon>
        <taxon>Insecta</taxon>
        <taxon>Pterygota</taxon>
        <taxon>Neoptera</taxon>
        <taxon>Paraneoptera</taxon>
        <taxon>Hemiptera</taxon>
        <taxon>Auchenorrhyncha</taxon>
        <taxon>Cercopoidea</taxon>
        <taxon>Clastopteridae</taxon>
        <taxon>Clastoptera</taxon>
    </lineage>
</organism>
<protein>
    <submittedName>
        <fullName evidence="1">Uncharacterized protein</fullName>
    </submittedName>
</protein>
<gene>
    <name evidence="1" type="ORF">g.987</name>
</gene>
<dbReference type="EMBL" id="GEDC01017191">
    <property type="protein sequence ID" value="JAS20107.1"/>
    <property type="molecule type" value="Transcribed_RNA"/>
</dbReference>
<accession>A0A1B6D350</accession>
<evidence type="ECO:0000313" key="1">
    <source>
        <dbReference type="EMBL" id="JAS20107.1"/>
    </source>
</evidence>